<accession>A0ABT6JDQ5</accession>
<comment type="similarity">
    <text evidence="1">Belongs to the HipA Ser/Thr kinase family.</text>
</comment>
<evidence type="ECO:0000256" key="2">
    <source>
        <dbReference type="ARBA" id="ARBA00022679"/>
    </source>
</evidence>
<dbReference type="Gene3D" id="1.10.1070.20">
    <property type="match status" value="1"/>
</dbReference>
<sequence length="174" mass="19096">MVSALTLLALHEQDSPDSSYAAISDAMGLHGVSGQIASGRKELFARMVFNILVSNDDDHLRNHAFLFDAEGGGWRLSPLYDVVPKPQVAQERMLHLSIGPQGRLARLDNALAGAGRFGLLPPDAARIIDRVVRAVRNWRDIFEGLGVPVRESDRVASAFRRAADIGMRDVDRQL</sequence>
<dbReference type="PANTHER" id="PTHR37419:SF8">
    <property type="entry name" value="TOXIN YJJJ"/>
    <property type="match status" value="1"/>
</dbReference>
<keyword evidence="3" id="KW-0418">Kinase</keyword>
<evidence type="ECO:0000259" key="4">
    <source>
        <dbReference type="Pfam" id="PF07804"/>
    </source>
</evidence>
<dbReference type="InterPro" id="IPR052028">
    <property type="entry name" value="HipA_Ser/Thr_kinase"/>
</dbReference>
<evidence type="ECO:0000256" key="3">
    <source>
        <dbReference type="ARBA" id="ARBA00022777"/>
    </source>
</evidence>
<keyword evidence="6" id="KW-1185">Reference proteome</keyword>
<protein>
    <submittedName>
        <fullName evidence="5">HipA domain-containing protein</fullName>
    </submittedName>
</protein>
<dbReference type="Proteomes" id="UP001156940">
    <property type="component" value="Unassembled WGS sequence"/>
</dbReference>
<comment type="caution">
    <text evidence="5">The sequence shown here is derived from an EMBL/GenBank/DDBJ whole genome shotgun (WGS) entry which is preliminary data.</text>
</comment>
<evidence type="ECO:0000256" key="1">
    <source>
        <dbReference type="ARBA" id="ARBA00010164"/>
    </source>
</evidence>
<dbReference type="RefSeq" id="WP_280576333.1">
    <property type="nucleotide sequence ID" value="NZ_JARXRM010000046.1"/>
</dbReference>
<proteinExistence type="inferred from homology"/>
<keyword evidence="2" id="KW-0808">Transferase</keyword>
<evidence type="ECO:0000313" key="6">
    <source>
        <dbReference type="Proteomes" id="UP001156940"/>
    </source>
</evidence>
<dbReference type="Pfam" id="PF07804">
    <property type="entry name" value="HipA_C"/>
    <property type="match status" value="1"/>
</dbReference>
<dbReference type="EMBL" id="JARXRM010000046">
    <property type="protein sequence ID" value="MDH5824951.1"/>
    <property type="molecule type" value="Genomic_DNA"/>
</dbReference>
<reference evidence="5 6" key="1">
    <citation type="submission" date="2023-04" db="EMBL/GenBank/DDBJ databases">
        <title>Luteimonas endophyticus RD2P54.</title>
        <authorList>
            <person name="Sun J.-Q."/>
        </authorList>
    </citation>
    <scope>NUCLEOTIDE SEQUENCE [LARGE SCALE GENOMIC DNA]</scope>
    <source>
        <strain evidence="5 6">RD2P54</strain>
    </source>
</reference>
<organism evidence="5 6">
    <name type="scientific">Luteimonas endophytica</name>
    <dbReference type="NCBI Taxonomy" id="3042023"/>
    <lineage>
        <taxon>Bacteria</taxon>
        <taxon>Pseudomonadati</taxon>
        <taxon>Pseudomonadota</taxon>
        <taxon>Gammaproteobacteria</taxon>
        <taxon>Lysobacterales</taxon>
        <taxon>Lysobacteraceae</taxon>
        <taxon>Luteimonas</taxon>
    </lineage>
</organism>
<evidence type="ECO:0000313" key="5">
    <source>
        <dbReference type="EMBL" id="MDH5824951.1"/>
    </source>
</evidence>
<dbReference type="InterPro" id="IPR012893">
    <property type="entry name" value="HipA-like_C"/>
</dbReference>
<name>A0ABT6JDQ5_9GAMM</name>
<gene>
    <name evidence="5" type="ORF">QFW77_18450</name>
</gene>
<dbReference type="PANTHER" id="PTHR37419">
    <property type="entry name" value="SERINE/THREONINE-PROTEIN KINASE TOXIN HIPA"/>
    <property type="match status" value="1"/>
</dbReference>
<feature type="domain" description="HipA-like C-terminal" evidence="4">
    <location>
        <begin position="1"/>
        <end position="137"/>
    </location>
</feature>